<dbReference type="KEGG" id="npy:NPRO_22130"/>
<protein>
    <recommendedName>
        <fullName evidence="1">Pvc16 N-terminal domain-containing protein</fullName>
    </recommendedName>
</protein>
<dbReference type="EMBL" id="AP021858">
    <property type="protein sequence ID" value="BBO24618.1"/>
    <property type="molecule type" value="Genomic_DNA"/>
</dbReference>
<evidence type="ECO:0000313" key="3">
    <source>
        <dbReference type="Proteomes" id="UP000662873"/>
    </source>
</evidence>
<dbReference type="Pfam" id="PF14065">
    <property type="entry name" value="Pvc16_N"/>
    <property type="match status" value="1"/>
</dbReference>
<dbReference type="SUPFAM" id="SSF49452">
    <property type="entry name" value="Starch-binding domain-like"/>
    <property type="match status" value="2"/>
</dbReference>
<feature type="domain" description="Pvc16 N-terminal" evidence="1">
    <location>
        <begin position="4"/>
        <end position="176"/>
    </location>
</feature>
<proteinExistence type="predicted"/>
<dbReference type="InterPro" id="IPR013784">
    <property type="entry name" value="Carb-bd-like_fold"/>
</dbReference>
<reference evidence="2" key="1">
    <citation type="journal article" name="DNA Res.">
        <title>The physiological potential of anammox bacteria as revealed by their core genome structure.</title>
        <authorList>
            <person name="Okubo T."/>
            <person name="Toyoda A."/>
            <person name="Fukuhara K."/>
            <person name="Uchiyama I."/>
            <person name="Harigaya Y."/>
            <person name="Kuroiwa M."/>
            <person name="Suzuki T."/>
            <person name="Murakami Y."/>
            <person name="Suwa Y."/>
            <person name="Takami H."/>
        </authorList>
    </citation>
    <scope>NUCLEOTIDE SEQUENCE</scope>
    <source>
        <strain evidence="2">317325-2</strain>
    </source>
</reference>
<dbReference type="Proteomes" id="UP000662873">
    <property type="component" value="Chromosome"/>
</dbReference>
<sequence>MIHEVDVTLRELLLGEMKAAGAKLLKDAAQVGFGLPGEVKGDSAKSPQVNLYLHDVRENLSLRDESIKVVRNEFGGAIGKVPAPIRLDLSYLVTVHAGGDSSVEHELLAEVISVFIRNRWVPERYLTEGLKPFGNSAVIVSVAQSDHPSQSDPSSLWSALGGQVRPMLGLVVTAMFNPFETKLVKMVREAIVGIGVGTPPQGPDRPLDLKTTRVSAAGIVTRGEDDLPEPEVVVSVAGREERTTTDERGFFCLLNLPPGKHTLSFWKRGLKVKEVAVNAPPPGRPDLLDPIGVSLDEMSDKERQDEQKELARAAQGGPGIHETLRKTSVTITGRLRYSDGRPAAYIPVSVGDKSSMTDGEGFYRFTNLAPGPHKVLAQAPGQDPVEVALKDGAATLPAAAGTK</sequence>
<dbReference type="InterPro" id="IPR025351">
    <property type="entry name" value="Pvc16_N"/>
</dbReference>
<evidence type="ECO:0000259" key="1">
    <source>
        <dbReference type="Pfam" id="PF14065"/>
    </source>
</evidence>
<gene>
    <name evidence="2" type="ORF">NPRO_22130</name>
</gene>
<dbReference type="GO" id="GO:0030246">
    <property type="term" value="F:carbohydrate binding"/>
    <property type="evidence" value="ECO:0007669"/>
    <property type="project" value="InterPro"/>
</dbReference>
<dbReference type="Gene3D" id="2.60.40.1120">
    <property type="entry name" value="Carboxypeptidase-like, regulatory domain"/>
    <property type="match status" value="1"/>
</dbReference>
<accession>A0A809RD95</accession>
<dbReference type="AlphaFoldDB" id="A0A809RD95"/>
<organism evidence="2 3">
    <name type="scientific">Candidatus Nitrosymbiomonas proteolyticus</name>
    <dbReference type="NCBI Taxonomy" id="2608984"/>
    <lineage>
        <taxon>Bacteria</taxon>
        <taxon>Bacillati</taxon>
        <taxon>Armatimonadota</taxon>
        <taxon>Armatimonadota incertae sedis</taxon>
        <taxon>Candidatus Nitrosymbiomonas</taxon>
    </lineage>
</organism>
<name>A0A809RD95_9BACT</name>
<dbReference type="Pfam" id="PF13620">
    <property type="entry name" value="CarboxypepD_reg"/>
    <property type="match status" value="1"/>
</dbReference>
<evidence type="ECO:0000313" key="2">
    <source>
        <dbReference type="EMBL" id="BBO24618.1"/>
    </source>
</evidence>